<dbReference type="Proteomes" id="UP000316429">
    <property type="component" value="Unassembled WGS sequence"/>
</dbReference>
<proteinExistence type="predicted"/>
<evidence type="ECO:0000313" key="2">
    <source>
        <dbReference type="Proteomes" id="UP000316429"/>
    </source>
</evidence>
<comment type="caution">
    <text evidence="1">The sequence shown here is derived from an EMBL/GenBank/DDBJ whole genome shotgun (WGS) entry which is preliminary data.</text>
</comment>
<reference evidence="1 2" key="1">
    <citation type="submission" date="2019-06" db="EMBL/GenBank/DDBJ databases">
        <title>Rhizobium sp. CL12 isolated from roots of soybean.</title>
        <authorList>
            <person name="Wang C."/>
        </authorList>
    </citation>
    <scope>NUCLEOTIDE SEQUENCE [LARGE SCALE GENOMIC DNA]</scope>
    <source>
        <strain evidence="1 2">CL12</strain>
    </source>
</reference>
<protein>
    <submittedName>
        <fullName evidence="1">Uncharacterized protein</fullName>
    </submittedName>
</protein>
<organism evidence="1 2">
    <name type="scientific">Rhizobium glycinendophyticum</name>
    <dbReference type="NCBI Taxonomy" id="2589807"/>
    <lineage>
        <taxon>Bacteria</taxon>
        <taxon>Pseudomonadati</taxon>
        <taxon>Pseudomonadota</taxon>
        <taxon>Alphaproteobacteria</taxon>
        <taxon>Hyphomicrobiales</taxon>
        <taxon>Rhizobiaceae</taxon>
        <taxon>Rhizobium/Agrobacterium group</taxon>
        <taxon>Rhizobium</taxon>
    </lineage>
</organism>
<dbReference type="RefSeq" id="WP_140829416.1">
    <property type="nucleotide sequence ID" value="NZ_VFYP01000002.1"/>
</dbReference>
<evidence type="ECO:0000313" key="1">
    <source>
        <dbReference type="EMBL" id="TPP06970.1"/>
    </source>
</evidence>
<accession>A0A504TZX2</accession>
<dbReference type="AlphaFoldDB" id="A0A504TZX2"/>
<dbReference type="EMBL" id="VFYP01000002">
    <property type="protein sequence ID" value="TPP06970.1"/>
    <property type="molecule type" value="Genomic_DNA"/>
</dbReference>
<keyword evidence="2" id="KW-1185">Reference proteome</keyword>
<gene>
    <name evidence="1" type="ORF">FJQ55_14975</name>
</gene>
<name>A0A504TZX2_9HYPH</name>
<sequence>MAMPLIKPFFIALDTSHLNHWIREALSTKSAERKSAETFSDWLKCSGTLPLISLHHIEELCVHNDEDTVLWRLRFLHSLPFVAWISDGMANSGPAGVTSIMRAEALAAFAEPGASITRVRDLASRALIQVGTGEELLGPFLEDWLLLREEFLRRSEHSRNLVAVAHSNVVDLSSMPLGELMRGKIRGEKDLLRQLKLIEGSFAFDIAKHGDKRITNPEAVARDFVEKVAEARKNLPDTAADLVLQSLAAMGIEESDISPNMTVGQALDRGLFLRQMKIATARSTISFNDLKRAVSQDQIPSWVISSSLRQHGPSLPERKGSDLTDTHLACLSAYADLTLVDKRTLEAFRRANRANPILGKACKAIKRAASYSDIPNLIS</sequence>
<dbReference type="OrthoDB" id="8086730at2"/>